<name>A0A9D1VT65_9BACT</name>
<dbReference type="PRINTS" id="PR00773">
    <property type="entry name" value="GRPEPROTEIN"/>
</dbReference>
<keyword evidence="2 3" id="KW-0143">Chaperone</keyword>
<evidence type="ECO:0000256" key="3">
    <source>
        <dbReference type="HAMAP-Rule" id="MF_01151"/>
    </source>
</evidence>
<dbReference type="PANTHER" id="PTHR21237:SF23">
    <property type="entry name" value="GRPE PROTEIN HOMOLOG, MITOCHONDRIAL"/>
    <property type="match status" value="1"/>
</dbReference>
<reference evidence="6" key="1">
    <citation type="journal article" date="2021" name="PeerJ">
        <title>Extensive microbial diversity within the chicken gut microbiome revealed by metagenomics and culture.</title>
        <authorList>
            <person name="Gilroy R."/>
            <person name="Ravi A."/>
            <person name="Getino M."/>
            <person name="Pursley I."/>
            <person name="Horton D.L."/>
            <person name="Alikhan N.F."/>
            <person name="Baker D."/>
            <person name="Gharbi K."/>
            <person name="Hall N."/>
            <person name="Watson M."/>
            <person name="Adriaenssens E.M."/>
            <person name="Foster-Nyarko E."/>
            <person name="Jarju S."/>
            <person name="Secka A."/>
            <person name="Antonio M."/>
            <person name="Oren A."/>
            <person name="Chaudhuri R.R."/>
            <person name="La Ragione R."/>
            <person name="Hildebrand F."/>
            <person name="Pallen M.J."/>
        </authorList>
    </citation>
    <scope>NUCLEOTIDE SEQUENCE</scope>
    <source>
        <strain evidence="6">ChiHjej12B11-16260</strain>
    </source>
</reference>
<dbReference type="InterPro" id="IPR009012">
    <property type="entry name" value="GrpE_head"/>
</dbReference>
<dbReference type="CDD" id="cd00446">
    <property type="entry name" value="GrpE"/>
    <property type="match status" value="1"/>
</dbReference>
<evidence type="ECO:0000256" key="5">
    <source>
        <dbReference type="SAM" id="MobiDB-lite"/>
    </source>
</evidence>
<dbReference type="GO" id="GO:0005737">
    <property type="term" value="C:cytoplasm"/>
    <property type="evidence" value="ECO:0007669"/>
    <property type="project" value="UniProtKB-SubCell"/>
</dbReference>
<comment type="function">
    <text evidence="3">Participates actively in the response to hyperosmotic and heat shock by preventing the aggregation of stress-denatured proteins, in association with DnaK and GrpE. It is the nucleotide exchange factor for DnaK and may function as a thermosensor. Unfolded proteins bind initially to DnaJ; upon interaction with the DnaJ-bound protein, DnaK hydrolyzes its bound ATP, resulting in the formation of a stable complex. GrpE releases ADP from DnaK; ATP binding to DnaK triggers the release of the substrate protein, thus completing the reaction cycle. Several rounds of ATP-dependent interactions between DnaJ, DnaK and GrpE are required for fully efficient folding.</text>
</comment>
<dbReference type="HAMAP" id="MF_01151">
    <property type="entry name" value="GrpE"/>
    <property type="match status" value="1"/>
</dbReference>
<dbReference type="Pfam" id="PF01025">
    <property type="entry name" value="GrpE"/>
    <property type="match status" value="1"/>
</dbReference>
<dbReference type="Gene3D" id="2.30.22.10">
    <property type="entry name" value="Head domain of nucleotide exchange factor GrpE"/>
    <property type="match status" value="1"/>
</dbReference>
<protein>
    <recommendedName>
        <fullName evidence="3">Protein GrpE</fullName>
    </recommendedName>
    <alternativeName>
        <fullName evidence="3">HSP-70 cofactor</fullName>
    </alternativeName>
</protein>
<gene>
    <name evidence="3" type="primary">grpE</name>
    <name evidence="6" type="ORF">H9982_06665</name>
</gene>
<dbReference type="GO" id="GO:0051082">
    <property type="term" value="F:unfolded protein binding"/>
    <property type="evidence" value="ECO:0007669"/>
    <property type="project" value="TreeGrafter"/>
</dbReference>
<accession>A0A9D1VT65</accession>
<dbReference type="PANTHER" id="PTHR21237">
    <property type="entry name" value="GRPE PROTEIN"/>
    <property type="match status" value="1"/>
</dbReference>
<sequence length="203" mass="22760">MTEKKNKDKKQELEKEAVATEKTDTAPTGGKTDAEGEKLAEEVAEVLSDTDKLAAEVESLKAQIEKQHNDYLLLMAEFDNYRKRTLREKADLLKNGGESCMRAILPVIDDVERAMQAIETSSDIAALKEGLNLIYNKFRVYLEQNGVKEMETKDVDFDPEKHEAIAQIPAASPEQKGKIIDCTQKGYTLNDNVIRFPKVVVAQ</sequence>
<dbReference type="Gene3D" id="3.90.20.20">
    <property type="match status" value="1"/>
</dbReference>
<feature type="region of interest" description="Disordered" evidence="5">
    <location>
        <begin position="1"/>
        <end position="37"/>
    </location>
</feature>
<dbReference type="GO" id="GO:0042803">
    <property type="term" value="F:protein homodimerization activity"/>
    <property type="evidence" value="ECO:0007669"/>
    <property type="project" value="InterPro"/>
</dbReference>
<evidence type="ECO:0000256" key="4">
    <source>
        <dbReference type="RuleBase" id="RU004478"/>
    </source>
</evidence>
<reference evidence="6" key="2">
    <citation type="submission" date="2021-04" db="EMBL/GenBank/DDBJ databases">
        <authorList>
            <person name="Gilroy R."/>
        </authorList>
    </citation>
    <scope>NUCLEOTIDE SEQUENCE</scope>
    <source>
        <strain evidence="6">ChiHjej12B11-16260</strain>
    </source>
</reference>
<feature type="compositionally biased region" description="Basic and acidic residues" evidence="5">
    <location>
        <begin position="1"/>
        <end position="24"/>
    </location>
</feature>
<dbReference type="SUPFAM" id="SSF51064">
    <property type="entry name" value="Head domain of nucleotide exchange factor GrpE"/>
    <property type="match status" value="1"/>
</dbReference>
<comment type="similarity">
    <text evidence="1 3 4">Belongs to the GrpE family.</text>
</comment>
<evidence type="ECO:0000313" key="6">
    <source>
        <dbReference type="EMBL" id="HIX45887.1"/>
    </source>
</evidence>
<evidence type="ECO:0000256" key="2">
    <source>
        <dbReference type="ARBA" id="ARBA00023186"/>
    </source>
</evidence>
<keyword evidence="3" id="KW-0963">Cytoplasm</keyword>
<dbReference type="GO" id="GO:0006457">
    <property type="term" value="P:protein folding"/>
    <property type="evidence" value="ECO:0007669"/>
    <property type="project" value="InterPro"/>
</dbReference>
<evidence type="ECO:0000256" key="1">
    <source>
        <dbReference type="ARBA" id="ARBA00009054"/>
    </source>
</evidence>
<proteinExistence type="inferred from homology"/>
<dbReference type="GO" id="GO:0051087">
    <property type="term" value="F:protein-folding chaperone binding"/>
    <property type="evidence" value="ECO:0007669"/>
    <property type="project" value="InterPro"/>
</dbReference>
<comment type="caution">
    <text evidence="6">The sequence shown here is derived from an EMBL/GenBank/DDBJ whole genome shotgun (WGS) entry which is preliminary data.</text>
</comment>
<dbReference type="Proteomes" id="UP000824246">
    <property type="component" value="Unassembled WGS sequence"/>
</dbReference>
<keyword evidence="3" id="KW-0346">Stress response</keyword>
<dbReference type="InterPro" id="IPR000740">
    <property type="entry name" value="GrpE"/>
</dbReference>
<evidence type="ECO:0000313" key="7">
    <source>
        <dbReference type="Proteomes" id="UP000824246"/>
    </source>
</evidence>
<dbReference type="GO" id="GO:0000774">
    <property type="term" value="F:adenyl-nucleotide exchange factor activity"/>
    <property type="evidence" value="ECO:0007669"/>
    <property type="project" value="InterPro"/>
</dbReference>
<comment type="subcellular location">
    <subcellularLocation>
        <location evidence="3">Cytoplasm</location>
    </subcellularLocation>
</comment>
<dbReference type="SUPFAM" id="SSF58014">
    <property type="entry name" value="Coiled-coil domain of nucleotide exchange factor GrpE"/>
    <property type="match status" value="1"/>
</dbReference>
<organism evidence="6 7">
    <name type="scientific">Candidatus Barnesiella excrementipullorum</name>
    <dbReference type="NCBI Taxonomy" id="2838479"/>
    <lineage>
        <taxon>Bacteria</taxon>
        <taxon>Pseudomonadati</taxon>
        <taxon>Bacteroidota</taxon>
        <taxon>Bacteroidia</taxon>
        <taxon>Bacteroidales</taxon>
        <taxon>Barnesiellaceae</taxon>
        <taxon>Barnesiella</taxon>
    </lineage>
</organism>
<dbReference type="EMBL" id="DXFB01000170">
    <property type="protein sequence ID" value="HIX45887.1"/>
    <property type="molecule type" value="Genomic_DNA"/>
</dbReference>
<dbReference type="InterPro" id="IPR013805">
    <property type="entry name" value="GrpE_CC"/>
</dbReference>
<dbReference type="AlphaFoldDB" id="A0A9D1VT65"/>
<comment type="subunit">
    <text evidence="3">Homodimer.</text>
</comment>